<evidence type="ECO:0000313" key="2">
    <source>
        <dbReference type="Proteomes" id="UP000228770"/>
    </source>
</evidence>
<proteinExistence type="predicted"/>
<sequence length="209" mass="24302">MLYHIQQIKDMFIERVYKKALKDLGDFYGIKRSIDPPRVIIVDDRKTIDLLKGKKTGRWLVGWTDGRRSVYILNRANFKKESDHTYSKEYYACLIKHELSHLFFSILSGRGVSARWLQEGVAIYTAGQLKLKKRPEKLISFLNYYDTDGDALYSEAGFAIEALVKKYGKEKLLEFIRGSKIVKSQKQFNAAFKKIYGFSLSYAVINKIF</sequence>
<evidence type="ECO:0008006" key="3">
    <source>
        <dbReference type="Google" id="ProtNLM"/>
    </source>
</evidence>
<name>A0A2M8C3G5_9BACT</name>
<evidence type="ECO:0000313" key="1">
    <source>
        <dbReference type="EMBL" id="PJB50648.1"/>
    </source>
</evidence>
<dbReference type="Proteomes" id="UP000228770">
    <property type="component" value="Unassembled WGS sequence"/>
</dbReference>
<accession>A0A2M8C3G5</accession>
<comment type="caution">
    <text evidence="1">The sequence shown here is derived from an EMBL/GenBank/DDBJ whole genome shotgun (WGS) entry which is preliminary data.</text>
</comment>
<organism evidence="1 2">
    <name type="scientific">Candidatus Brennerbacteria bacterium CG_4_9_14_3_um_filter_43_9</name>
    <dbReference type="NCBI Taxonomy" id="1974522"/>
    <lineage>
        <taxon>Bacteria</taxon>
        <taxon>Candidatus Brenneribacteriota</taxon>
    </lineage>
</organism>
<reference evidence="2" key="1">
    <citation type="submission" date="2017-09" db="EMBL/GenBank/DDBJ databases">
        <title>Depth-based differentiation of microbial function through sediment-hosted aquifers and enrichment of novel symbionts in the deep terrestrial subsurface.</title>
        <authorList>
            <person name="Probst A.J."/>
            <person name="Ladd B."/>
            <person name="Jarett J.K."/>
            <person name="Geller-Mcgrath D.E."/>
            <person name="Sieber C.M.K."/>
            <person name="Emerson J.B."/>
            <person name="Anantharaman K."/>
            <person name="Thomas B.C."/>
            <person name="Malmstrom R."/>
            <person name="Stieglmeier M."/>
            <person name="Klingl A."/>
            <person name="Woyke T."/>
            <person name="Ryan C.M."/>
            <person name="Banfield J.F."/>
        </authorList>
    </citation>
    <scope>NUCLEOTIDE SEQUENCE [LARGE SCALE GENOMIC DNA]</scope>
</reference>
<dbReference type="EMBL" id="PFUA01000009">
    <property type="protein sequence ID" value="PJB50648.1"/>
    <property type="molecule type" value="Genomic_DNA"/>
</dbReference>
<gene>
    <name evidence="1" type="ORF">CO102_00510</name>
</gene>
<protein>
    <recommendedName>
        <fullName evidence="3">Peptidase MA-like domain-containing protein</fullName>
    </recommendedName>
</protein>
<dbReference type="AlphaFoldDB" id="A0A2M8C3G5"/>